<sequence>MAGQQRRGCEGATPALDSIFTSARLLQEVALQMALDSDSDPTQQEPGSCITGEDKGITNHNRLFVLTGMFVRTASSNIHCGVQDIVKRAIKIILGSTYITYKTVLATRHLTLYADNYAANLKQFGSRLVSTVTSP</sequence>
<gene>
    <name evidence="1" type="ORF">E2C01_070588</name>
</gene>
<organism evidence="1 2">
    <name type="scientific">Portunus trituberculatus</name>
    <name type="common">Swimming crab</name>
    <name type="synonym">Neptunus trituberculatus</name>
    <dbReference type="NCBI Taxonomy" id="210409"/>
    <lineage>
        <taxon>Eukaryota</taxon>
        <taxon>Metazoa</taxon>
        <taxon>Ecdysozoa</taxon>
        <taxon>Arthropoda</taxon>
        <taxon>Crustacea</taxon>
        <taxon>Multicrustacea</taxon>
        <taxon>Malacostraca</taxon>
        <taxon>Eumalacostraca</taxon>
        <taxon>Eucarida</taxon>
        <taxon>Decapoda</taxon>
        <taxon>Pleocyemata</taxon>
        <taxon>Brachyura</taxon>
        <taxon>Eubrachyura</taxon>
        <taxon>Portunoidea</taxon>
        <taxon>Portunidae</taxon>
        <taxon>Portuninae</taxon>
        <taxon>Portunus</taxon>
    </lineage>
</organism>
<evidence type="ECO:0000313" key="1">
    <source>
        <dbReference type="EMBL" id="MPC76182.1"/>
    </source>
</evidence>
<accession>A0A5B7HXP4</accession>
<keyword evidence="2" id="KW-1185">Reference proteome</keyword>
<proteinExistence type="predicted"/>
<evidence type="ECO:0000313" key="2">
    <source>
        <dbReference type="Proteomes" id="UP000324222"/>
    </source>
</evidence>
<protein>
    <submittedName>
        <fullName evidence="1">Uncharacterized protein</fullName>
    </submittedName>
</protein>
<comment type="caution">
    <text evidence="1">The sequence shown here is derived from an EMBL/GenBank/DDBJ whole genome shotgun (WGS) entry which is preliminary data.</text>
</comment>
<name>A0A5B7HXP4_PORTR</name>
<reference evidence="1 2" key="1">
    <citation type="submission" date="2019-05" db="EMBL/GenBank/DDBJ databases">
        <title>Another draft genome of Portunus trituberculatus and its Hox gene families provides insights of decapod evolution.</title>
        <authorList>
            <person name="Jeong J.-H."/>
            <person name="Song I."/>
            <person name="Kim S."/>
            <person name="Choi T."/>
            <person name="Kim D."/>
            <person name="Ryu S."/>
            <person name="Kim W."/>
        </authorList>
    </citation>
    <scope>NUCLEOTIDE SEQUENCE [LARGE SCALE GENOMIC DNA]</scope>
    <source>
        <tissue evidence="1">Muscle</tissue>
    </source>
</reference>
<dbReference type="Proteomes" id="UP000324222">
    <property type="component" value="Unassembled WGS sequence"/>
</dbReference>
<dbReference type="AlphaFoldDB" id="A0A5B7HXP4"/>
<dbReference type="EMBL" id="VSRR010042803">
    <property type="protein sequence ID" value="MPC76182.1"/>
    <property type="molecule type" value="Genomic_DNA"/>
</dbReference>